<reference evidence="3 4" key="2">
    <citation type="submission" date="2024-07" db="EMBL/GenBank/DDBJ databases">
        <authorList>
            <person name="Akdeniz Z."/>
        </authorList>
    </citation>
    <scope>NUCLEOTIDE SEQUENCE [LARGE SCALE GENOMIC DNA]</scope>
</reference>
<dbReference type="Proteomes" id="UP001642409">
    <property type="component" value="Unassembled WGS sequence"/>
</dbReference>
<comment type="caution">
    <text evidence="2">The sequence shown here is derived from an EMBL/GenBank/DDBJ whole genome shotgun (WGS) entry which is preliminary data.</text>
</comment>
<keyword evidence="1" id="KW-0175">Coiled coil</keyword>
<evidence type="ECO:0000313" key="2">
    <source>
        <dbReference type="EMBL" id="CAI9924525.1"/>
    </source>
</evidence>
<evidence type="ECO:0000313" key="3">
    <source>
        <dbReference type="EMBL" id="CAL6080492.1"/>
    </source>
</evidence>
<gene>
    <name evidence="2" type="ORF">HINF_LOCUS12170</name>
    <name evidence="3" type="ORF">HINF_LOCUS59894</name>
</gene>
<sequence>MSVLMRRENTLIIEPGSDISKIQIINFILLPNSKKHFEGPPLQQDKQSFGMQMSDNMFYSNNMQTTQKLMKSNGIQPMIFNEPKRMQTEQYKGLDKNMQMSVAQSQSIQCEPILLKSNNMQVSTFEINKEFQYQPQTSQLNDIGIQQSRINQSGQFQTDPTQMINQSIQHQVFNKDMQFQTETQSMNLQTQPSCMEQNISAQHQINQSVNIQTSIYQKEQENQYQIDMQSVSLQVAPNNNDQQTSIITQNINDMQQQTSTYQFDIQTQNDTNAITECNMQQTSPYQFEQNTSIIPIEAVSVNIQITQETCDKSIMQQQEYQDKQTEVDEYLSTNTNVQTDILFDGSQILNQENIRNGQNVILQEIAQLLLQPNIFKLQMVENLTQQLNSILQQGISAEQQDKVFKQQEELINQNNNQLANFKQQMEQKDQELEEMKIKLQEKDQQLKLQTDQILMKDSELKQLDANNIELLQQIETLQKTNLQQQDELHAYEQQLQTEFQNNNELQQLKNVQKQNYDQQLNNLQDQTQTLSLKLENTTSLLEQAKEQLQEIEDKNQLLAKSMQTSFNEQEIKEVTEKLLEIKAVDQQLEQQNEYKEKYELLEQKFNKLLQQSKTTIGQVMKTAKEREENLLRKAADEIKSLVKYKEMVLKMQKQQQQAQLQKIVPKSE</sequence>
<organism evidence="2">
    <name type="scientific">Hexamita inflata</name>
    <dbReference type="NCBI Taxonomy" id="28002"/>
    <lineage>
        <taxon>Eukaryota</taxon>
        <taxon>Metamonada</taxon>
        <taxon>Diplomonadida</taxon>
        <taxon>Hexamitidae</taxon>
        <taxon>Hexamitinae</taxon>
        <taxon>Hexamita</taxon>
    </lineage>
</organism>
<dbReference type="EMBL" id="CATOUU010000314">
    <property type="protein sequence ID" value="CAI9924525.1"/>
    <property type="molecule type" value="Genomic_DNA"/>
</dbReference>
<evidence type="ECO:0000256" key="1">
    <source>
        <dbReference type="SAM" id="Coils"/>
    </source>
</evidence>
<accession>A0AA86NTG0</accession>
<proteinExistence type="predicted"/>
<name>A0AA86NTG0_9EUKA</name>
<feature type="coiled-coil region" evidence="1">
    <location>
        <begin position="380"/>
        <end position="611"/>
    </location>
</feature>
<keyword evidence="4" id="KW-1185">Reference proteome</keyword>
<protein>
    <submittedName>
        <fullName evidence="2">Kinesin-7</fullName>
    </submittedName>
</protein>
<evidence type="ECO:0000313" key="4">
    <source>
        <dbReference type="Proteomes" id="UP001642409"/>
    </source>
</evidence>
<reference evidence="2" key="1">
    <citation type="submission" date="2023-06" db="EMBL/GenBank/DDBJ databases">
        <authorList>
            <person name="Kurt Z."/>
        </authorList>
    </citation>
    <scope>NUCLEOTIDE SEQUENCE</scope>
</reference>
<dbReference type="AlphaFoldDB" id="A0AA86NTG0"/>
<dbReference type="EMBL" id="CAXDID020000346">
    <property type="protein sequence ID" value="CAL6080492.1"/>
    <property type="molecule type" value="Genomic_DNA"/>
</dbReference>